<accession>A0A6P9E4Z2</accession>
<feature type="compositionally biased region" description="Polar residues" evidence="1">
    <location>
        <begin position="106"/>
        <end position="116"/>
    </location>
</feature>
<dbReference type="Proteomes" id="UP000235220">
    <property type="component" value="Chromosome 12"/>
</dbReference>
<dbReference type="RefSeq" id="XP_035539323.1">
    <property type="nucleotide sequence ID" value="XM_035683430.1"/>
</dbReference>
<keyword evidence="2" id="KW-1185">Reference proteome</keyword>
<protein>
    <submittedName>
        <fullName evidence="3">Uncharacterized protein LOC109005880</fullName>
    </submittedName>
</protein>
<gene>
    <name evidence="3" type="primary">LOC109005880</name>
</gene>
<evidence type="ECO:0000313" key="2">
    <source>
        <dbReference type="Proteomes" id="UP000235220"/>
    </source>
</evidence>
<organism evidence="2 3">
    <name type="scientific">Juglans regia</name>
    <name type="common">English walnut</name>
    <dbReference type="NCBI Taxonomy" id="51240"/>
    <lineage>
        <taxon>Eukaryota</taxon>
        <taxon>Viridiplantae</taxon>
        <taxon>Streptophyta</taxon>
        <taxon>Embryophyta</taxon>
        <taxon>Tracheophyta</taxon>
        <taxon>Spermatophyta</taxon>
        <taxon>Magnoliopsida</taxon>
        <taxon>eudicotyledons</taxon>
        <taxon>Gunneridae</taxon>
        <taxon>Pentapetalae</taxon>
        <taxon>rosids</taxon>
        <taxon>fabids</taxon>
        <taxon>Fagales</taxon>
        <taxon>Juglandaceae</taxon>
        <taxon>Juglans</taxon>
    </lineage>
</organism>
<dbReference type="PANTHER" id="PTHR34956:SF2">
    <property type="entry name" value="OS05G0397300 PROTEIN"/>
    <property type="match status" value="1"/>
</dbReference>
<name>A0A6P9E4Z2_JUGRE</name>
<dbReference type="PANTHER" id="PTHR34956">
    <property type="entry name" value="OS05G0397300 PROTEIN"/>
    <property type="match status" value="1"/>
</dbReference>
<dbReference type="OrthoDB" id="1081388at2759"/>
<proteinExistence type="predicted"/>
<dbReference type="FunCoup" id="A0A6P9E4Z2">
    <property type="interactions" value="1140"/>
</dbReference>
<dbReference type="KEGG" id="jre:109005880"/>
<dbReference type="AlphaFoldDB" id="A0A6P9E4Z2"/>
<sequence>MEVTMEVEDDLFFADLSKQISLLIMDEEEEDPVANFPVSLQEFSRAIYPPERLPPILYVQTCRRESKGTGVFIPQSSLPRRKKHRQGRFASYNATISRRKPDTTGMAVSQASSNHSFGPKKG</sequence>
<evidence type="ECO:0000256" key="1">
    <source>
        <dbReference type="SAM" id="MobiDB-lite"/>
    </source>
</evidence>
<dbReference type="GeneID" id="109005880"/>
<evidence type="ECO:0000313" key="3">
    <source>
        <dbReference type="RefSeq" id="XP_035539323.1"/>
    </source>
</evidence>
<reference evidence="3" key="1">
    <citation type="submission" date="2025-08" db="UniProtKB">
        <authorList>
            <consortium name="RefSeq"/>
        </authorList>
    </citation>
    <scope>IDENTIFICATION</scope>
    <source>
        <tissue evidence="3">Leaves</tissue>
    </source>
</reference>
<feature type="region of interest" description="Disordered" evidence="1">
    <location>
        <begin position="70"/>
        <end position="122"/>
    </location>
</feature>
<dbReference type="Gramene" id="Jr12_12470_p1">
    <property type="protein sequence ID" value="cds.Jr12_12470_p1"/>
    <property type="gene ID" value="Jr12_12470"/>
</dbReference>